<proteinExistence type="predicted"/>
<gene>
    <name evidence="1" type="ORF">EJ377_01990</name>
</gene>
<reference evidence="1 2" key="1">
    <citation type="submission" date="2018-12" db="EMBL/GenBank/DDBJ databases">
        <title>Draft Genome Sequence of Chryseobacterium arthrosphaerae strain ED882-96 Isolated from the Blood of a Patient with Liver Cirrhosis in Taiwan.</title>
        <authorList>
            <person name="Lin J.-N."/>
            <person name="Lai C.-H."/>
            <person name="Yang C.-H."/>
            <person name="Huang Y.-H."/>
        </authorList>
    </citation>
    <scope>NUCLEOTIDE SEQUENCE [LARGE SCALE GENOMIC DNA]</scope>
    <source>
        <strain evidence="1 2">ED882-96</strain>
    </source>
</reference>
<sequence length="63" mass="7188">MHQQESLLCWSTKTFSESKSGKLRCNFQDGEATAMQTKVNDFKMYYAMQMYFANGGGLAISYL</sequence>
<evidence type="ECO:0000313" key="2">
    <source>
        <dbReference type="Proteomes" id="UP000276953"/>
    </source>
</evidence>
<dbReference type="Proteomes" id="UP000276953">
    <property type="component" value="Unassembled WGS sequence"/>
</dbReference>
<dbReference type="AlphaFoldDB" id="A0A432DYR8"/>
<name>A0A432DYR8_9FLAO</name>
<protein>
    <submittedName>
        <fullName evidence="1">Uncharacterized protein</fullName>
    </submittedName>
</protein>
<organism evidence="1 2">
    <name type="scientific">Chryseobacterium arthrosphaerae</name>
    <dbReference type="NCBI Taxonomy" id="651561"/>
    <lineage>
        <taxon>Bacteria</taxon>
        <taxon>Pseudomonadati</taxon>
        <taxon>Bacteroidota</taxon>
        <taxon>Flavobacteriia</taxon>
        <taxon>Flavobacteriales</taxon>
        <taxon>Weeksellaceae</taxon>
        <taxon>Chryseobacterium group</taxon>
        <taxon>Chryseobacterium</taxon>
    </lineage>
</organism>
<evidence type="ECO:0000313" key="1">
    <source>
        <dbReference type="EMBL" id="RTZ49442.1"/>
    </source>
</evidence>
<dbReference type="EMBL" id="RYFC01000001">
    <property type="protein sequence ID" value="RTZ49442.1"/>
    <property type="molecule type" value="Genomic_DNA"/>
</dbReference>
<comment type="caution">
    <text evidence="1">The sequence shown here is derived from an EMBL/GenBank/DDBJ whole genome shotgun (WGS) entry which is preliminary data.</text>
</comment>
<accession>A0A432DYR8</accession>